<feature type="region of interest" description="Disordered" evidence="1">
    <location>
        <begin position="185"/>
        <end position="206"/>
    </location>
</feature>
<dbReference type="RefSeq" id="WP_399657409.1">
    <property type="nucleotide sequence ID" value="NZ_JBITYG010000016.1"/>
</dbReference>
<dbReference type="Proteomes" id="UP001614394">
    <property type="component" value="Unassembled WGS sequence"/>
</dbReference>
<accession>A0ABW8CLC0</accession>
<dbReference type="Pfam" id="PF18143">
    <property type="entry name" value="HAD_SAK_2"/>
    <property type="match status" value="1"/>
</dbReference>
<gene>
    <name evidence="2" type="ORF">ACIGXA_37165</name>
</gene>
<evidence type="ECO:0000256" key="1">
    <source>
        <dbReference type="SAM" id="MobiDB-lite"/>
    </source>
</evidence>
<comment type="caution">
    <text evidence="2">The sequence shown here is derived from an EMBL/GenBank/DDBJ whole genome shotgun (WGS) entry which is preliminary data.</text>
</comment>
<sequence length="206" mass="22930">MTGPAQRPLLFLDVDGPLIPFGATPQQRPNGYPTYRTSTDPQGAAAHPLLARINPEHGSRLAALPCDLVWATTWMADANECIAPLLGLPDLPVVSWPEPSDEDERNDPNQPDDLDALDERAGRHWKTRTLVEWAAGRTFVWVDDEITDADRTWVSAQHQGQALLHRVDPRWGLTDRDFLALDDWLRRTTGQPPSRGRGQHPSTPTG</sequence>
<proteinExistence type="predicted"/>
<organism evidence="2 3">
    <name type="scientific">Streptomyces fildesensis</name>
    <dbReference type="NCBI Taxonomy" id="375757"/>
    <lineage>
        <taxon>Bacteria</taxon>
        <taxon>Bacillati</taxon>
        <taxon>Actinomycetota</taxon>
        <taxon>Actinomycetes</taxon>
        <taxon>Kitasatosporales</taxon>
        <taxon>Streptomycetaceae</taxon>
        <taxon>Streptomyces</taxon>
    </lineage>
</organism>
<name>A0ABW8CLC0_9ACTN</name>
<reference evidence="2 3" key="1">
    <citation type="submission" date="2024-10" db="EMBL/GenBank/DDBJ databases">
        <title>The Natural Products Discovery Center: Release of the First 8490 Sequenced Strains for Exploring Actinobacteria Biosynthetic Diversity.</title>
        <authorList>
            <person name="Kalkreuter E."/>
            <person name="Kautsar S.A."/>
            <person name="Yang D."/>
            <person name="Bader C.D."/>
            <person name="Teijaro C.N."/>
            <person name="Fluegel L."/>
            <person name="Davis C.M."/>
            <person name="Simpson J.R."/>
            <person name="Lauterbach L."/>
            <person name="Steele A.D."/>
            <person name="Gui C."/>
            <person name="Meng S."/>
            <person name="Li G."/>
            <person name="Viehrig K."/>
            <person name="Ye F."/>
            <person name="Su P."/>
            <person name="Kiefer A.F."/>
            <person name="Nichols A."/>
            <person name="Cepeda A.J."/>
            <person name="Yan W."/>
            <person name="Fan B."/>
            <person name="Jiang Y."/>
            <person name="Adhikari A."/>
            <person name="Zheng C.-J."/>
            <person name="Schuster L."/>
            <person name="Cowan T.M."/>
            <person name="Smanski M.J."/>
            <person name="Chevrette M.G."/>
            <person name="De Carvalho L.P.S."/>
            <person name="Shen B."/>
        </authorList>
    </citation>
    <scope>NUCLEOTIDE SEQUENCE [LARGE SCALE GENOMIC DNA]</scope>
    <source>
        <strain evidence="2 3">NPDC053399</strain>
    </source>
</reference>
<evidence type="ECO:0000313" key="2">
    <source>
        <dbReference type="EMBL" id="MFI9106151.1"/>
    </source>
</evidence>
<protein>
    <submittedName>
        <fullName evidence="2">HAD domain-containing protein</fullName>
    </submittedName>
</protein>
<keyword evidence="3" id="KW-1185">Reference proteome</keyword>
<evidence type="ECO:0000313" key="3">
    <source>
        <dbReference type="Proteomes" id="UP001614394"/>
    </source>
</evidence>
<feature type="compositionally biased region" description="Acidic residues" evidence="1">
    <location>
        <begin position="99"/>
        <end position="116"/>
    </location>
</feature>
<dbReference type="EMBL" id="JBITYG010000016">
    <property type="protein sequence ID" value="MFI9106151.1"/>
    <property type="molecule type" value="Genomic_DNA"/>
</dbReference>
<feature type="region of interest" description="Disordered" evidence="1">
    <location>
        <begin position="94"/>
        <end position="117"/>
    </location>
</feature>